<accession>A0A1R1YIJ1</accession>
<reference evidence="2" key="1">
    <citation type="submission" date="2017-01" db="EMBL/GenBank/DDBJ databases">
        <authorList>
            <person name="Wang Y."/>
            <person name="White M."/>
            <person name="Kvist S."/>
            <person name="Moncalvo J.-M."/>
        </authorList>
    </citation>
    <scope>NUCLEOTIDE SEQUENCE [LARGE SCALE GENOMIC DNA]</scope>
    <source>
        <strain evidence="2">ID-206-W2</strain>
    </source>
</reference>
<comment type="caution">
    <text evidence="1">The sequence shown here is derived from an EMBL/GenBank/DDBJ whole genome shotgun (WGS) entry which is preliminary data.</text>
</comment>
<proteinExistence type="predicted"/>
<organism evidence="1 2">
    <name type="scientific">Smittium culicis</name>
    <dbReference type="NCBI Taxonomy" id="133412"/>
    <lineage>
        <taxon>Eukaryota</taxon>
        <taxon>Fungi</taxon>
        <taxon>Fungi incertae sedis</taxon>
        <taxon>Zoopagomycota</taxon>
        <taxon>Kickxellomycotina</taxon>
        <taxon>Harpellomycetes</taxon>
        <taxon>Harpellales</taxon>
        <taxon>Legeriomycetaceae</taxon>
        <taxon>Smittium</taxon>
    </lineage>
</organism>
<dbReference type="AlphaFoldDB" id="A0A1R1YIJ1"/>
<keyword evidence="2" id="KW-1185">Reference proteome</keyword>
<dbReference type="EMBL" id="LSSM01001395">
    <property type="protein sequence ID" value="OMJ26721.1"/>
    <property type="molecule type" value="Genomic_DNA"/>
</dbReference>
<evidence type="ECO:0000313" key="1">
    <source>
        <dbReference type="EMBL" id="OMJ26721.1"/>
    </source>
</evidence>
<evidence type="ECO:0000313" key="2">
    <source>
        <dbReference type="Proteomes" id="UP000187429"/>
    </source>
</evidence>
<name>A0A1R1YIJ1_9FUNG</name>
<dbReference type="Proteomes" id="UP000187429">
    <property type="component" value="Unassembled WGS sequence"/>
</dbReference>
<protein>
    <submittedName>
        <fullName evidence="1">Uncharacterized protein</fullName>
    </submittedName>
</protein>
<sequence>MQVPRSAVIDSRTPNNANALKITSIAKTVVVSGVGSAYESRLDFPPWLEYIYFLFLKHGEVLENLSPTY</sequence>
<gene>
    <name evidence="1" type="ORF">AYI69_g3870</name>
</gene>